<dbReference type="Proteomes" id="UP000610124">
    <property type="component" value="Unassembled WGS sequence"/>
</dbReference>
<accession>A0A8H9HYT6</accession>
<dbReference type="KEGG" id="kau:B6264_30295"/>
<gene>
    <name evidence="1" type="ORF">GCM10010502_62390</name>
    <name evidence="2" type="ORF">HS99_0018025</name>
</gene>
<proteinExistence type="predicted"/>
<keyword evidence="3" id="KW-1185">Reference proteome</keyword>
<reference evidence="2" key="4">
    <citation type="submission" date="2016-08" db="EMBL/GenBank/DDBJ databases">
        <title>Sequencing, Assembly and Comparative Genomics of S. aureofaciens ATCC 10762.</title>
        <authorList>
            <person name="Gradnigo J.S."/>
            <person name="Johnson N."/>
            <person name="Somerville G.A."/>
        </authorList>
    </citation>
    <scope>NUCLEOTIDE SEQUENCE [LARGE SCALE GENOMIC DNA]</scope>
    <source>
        <strain evidence="2">ATCC 10762</strain>
    </source>
</reference>
<dbReference type="RefSeq" id="WP_030557378.1">
    <property type="nucleotide sequence ID" value="NZ_BMUB01000022.1"/>
</dbReference>
<name>A0A1E7NET8_KITAU</name>
<dbReference type="OrthoDB" id="3536762at2"/>
<accession>A0A1E7NET8</accession>
<reference evidence="1" key="5">
    <citation type="submission" date="2020-09" db="EMBL/GenBank/DDBJ databases">
        <authorList>
            <person name="Sun Q."/>
            <person name="Ohkuma M."/>
        </authorList>
    </citation>
    <scope>NUCLEOTIDE SEQUENCE</scope>
    <source>
        <strain evidence="1">JCM 4434</strain>
    </source>
</reference>
<sequence>MSLGPLRGRIAVARGYVGRTATLAGTAGLAVGALTTDTLPFAVTLAGAGAATAWGLAWSATLPAGRVRDAATALYLASPVSAAGLLVTEHLVHASPTWWEFALDALWAVATWKVRPARMARVLAGRERSLTPQAVQQVQEQQAADLAVAGSNHPMSLWWAQRVAVEGGVAPGTVLTDVERTGEKSMTALIRAAAPGTPVPTISITALSALLDWDEEEITVTKVKGHGASIRRLYVGIAPQQVIDPYTNWVQNIAPKGMPGTQITEIRKVPVTNLTKELP</sequence>
<evidence type="ECO:0000313" key="1">
    <source>
        <dbReference type="EMBL" id="GGU99446.1"/>
    </source>
</evidence>
<comment type="caution">
    <text evidence="2">The sequence shown here is derived from an EMBL/GenBank/DDBJ whole genome shotgun (WGS) entry which is preliminary data.</text>
</comment>
<protein>
    <submittedName>
        <fullName evidence="2">Uncharacterized protein</fullName>
    </submittedName>
</protein>
<evidence type="ECO:0000313" key="2">
    <source>
        <dbReference type="EMBL" id="OEV39003.1"/>
    </source>
</evidence>
<dbReference type="EMBL" id="BMUB01000022">
    <property type="protein sequence ID" value="GGU99446.1"/>
    <property type="molecule type" value="Genomic_DNA"/>
</dbReference>
<reference evidence="1" key="1">
    <citation type="journal article" date="2014" name="Int. J. Syst. Evol. Microbiol.">
        <title>Complete genome sequence of Corynebacterium casei LMG S-19264T (=DSM 44701T), isolated from a smear-ripened cheese.</title>
        <authorList>
            <consortium name="US DOE Joint Genome Institute (JGI-PGF)"/>
            <person name="Walter F."/>
            <person name="Albersmeier A."/>
            <person name="Kalinowski J."/>
            <person name="Ruckert C."/>
        </authorList>
    </citation>
    <scope>NUCLEOTIDE SEQUENCE</scope>
    <source>
        <strain evidence="1">JCM 4434</strain>
    </source>
</reference>
<organism evidence="2 3">
    <name type="scientific">Kitasatospora aureofaciens</name>
    <name type="common">Streptomyces aureofaciens</name>
    <dbReference type="NCBI Taxonomy" id="1894"/>
    <lineage>
        <taxon>Bacteria</taxon>
        <taxon>Bacillati</taxon>
        <taxon>Actinomycetota</taxon>
        <taxon>Actinomycetes</taxon>
        <taxon>Kitasatosporales</taxon>
        <taxon>Streptomycetaceae</taxon>
        <taxon>Kitasatospora</taxon>
    </lineage>
</organism>
<dbReference type="EMBL" id="JPRF03000002">
    <property type="protein sequence ID" value="OEV39003.1"/>
    <property type="molecule type" value="Genomic_DNA"/>
</dbReference>
<dbReference type="GeneID" id="97490586"/>
<reference evidence="2 3" key="2">
    <citation type="submission" date="2014-07" db="EMBL/GenBank/DDBJ databases">
        <authorList>
            <person name="Zhang J.E."/>
            <person name="Yang H."/>
            <person name="Guo J."/>
            <person name="Deng Z."/>
            <person name="Luo H."/>
            <person name="Luo M."/>
            <person name="Zhao B."/>
        </authorList>
    </citation>
    <scope>NUCLEOTIDE SEQUENCE [LARGE SCALE GENOMIC DNA]</scope>
    <source>
        <strain evidence="2">ATCC 10762</strain>
        <strain evidence="3">ATCC 10762 / DSM 40127 / CCM 3239 / JCM 4008 / LMG 5968 / NBRC 12843 / NCIMB 8234 / A-377</strain>
    </source>
</reference>
<dbReference type="Proteomes" id="UP000037395">
    <property type="component" value="Unassembled WGS sequence"/>
</dbReference>
<evidence type="ECO:0000313" key="3">
    <source>
        <dbReference type="Proteomes" id="UP000037395"/>
    </source>
</evidence>
<reference evidence="3" key="3">
    <citation type="submission" date="2016-08" db="EMBL/GenBank/DDBJ databases">
        <title>Sequencing, assembly and comparative genomics of S. aureofaciens ATCC 10762.</title>
        <authorList>
            <person name="Gradnigo J.S."/>
            <person name="Johnson N."/>
            <person name="Somerville G.A."/>
        </authorList>
    </citation>
    <scope>NUCLEOTIDE SEQUENCE [LARGE SCALE GENOMIC DNA]</scope>
    <source>
        <strain evidence="3">ATCC 10762 / DSM 40127 / CCM 3239 / JCM 4008 / LMG 5968 / NBRC 12843 / NCIMB 8234 / A-377</strain>
    </source>
</reference>
<dbReference type="AlphaFoldDB" id="A0A1E7NET8"/>